<proteinExistence type="predicted"/>
<organism evidence="1 2">
    <name type="scientific">Pseudomonas syringae pv. pisi str. 1704B</name>
    <dbReference type="NCBI Taxonomy" id="629263"/>
    <lineage>
        <taxon>Bacteria</taxon>
        <taxon>Pseudomonadati</taxon>
        <taxon>Pseudomonadota</taxon>
        <taxon>Gammaproteobacteria</taxon>
        <taxon>Pseudomonadales</taxon>
        <taxon>Pseudomonadaceae</taxon>
        <taxon>Pseudomonas</taxon>
        <taxon>Pseudomonas syringae</taxon>
    </lineage>
</organism>
<dbReference type="AlphaFoldDB" id="F3G318"/>
<dbReference type="EMBL" id="AEAI01000137">
    <property type="protein sequence ID" value="EGH41468.1"/>
    <property type="molecule type" value="Genomic_DNA"/>
</dbReference>
<reference evidence="1 2" key="1">
    <citation type="journal article" date="2011" name="PLoS Pathog.">
        <title>Dynamic evolution of pathogenicity revealed by sequencing and comparative genomics of 19 Pseudomonas syringae isolates.</title>
        <authorList>
            <person name="Baltrus D.A."/>
            <person name="Nishimura M.T."/>
            <person name="Romanchuk A."/>
            <person name="Chang J.H."/>
            <person name="Mukhtar M.S."/>
            <person name="Cherkis K."/>
            <person name="Roach J."/>
            <person name="Grant S.R."/>
            <person name="Jones C.D."/>
            <person name="Dangl J.L."/>
        </authorList>
    </citation>
    <scope>NUCLEOTIDE SEQUENCE [LARGE SCALE GENOMIC DNA]</scope>
    <source>
        <strain evidence="1 2">1704B</strain>
    </source>
</reference>
<accession>F3G318</accession>
<evidence type="ECO:0000313" key="1">
    <source>
        <dbReference type="EMBL" id="EGH41468.1"/>
    </source>
</evidence>
<dbReference type="Proteomes" id="UP000004986">
    <property type="component" value="Unassembled WGS sequence"/>
</dbReference>
<dbReference type="BioCyc" id="PSYR629263:G11X0-777-MONOMER"/>
<dbReference type="HOGENOM" id="CLU_2938292_0_0_6"/>
<evidence type="ECO:0000313" key="2">
    <source>
        <dbReference type="Proteomes" id="UP000004986"/>
    </source>
</evidence>
<sequence>MGRQRTGFGQRHLGLRVGLLKGLQRRERLSADQQQALRRIAIEQGSQRLLGRTVRVADGH</sequence>
<keyword evidence="2" id="KW-1185">Reference proteome</keyword>
<name>F3G318_PSESJ</name>
<protein>
    <submittedName>
        <fullName evidence="1">Uncharacterized protein</fullName>
    </submittedName>
</protein>
<comment type="caution">
    <text evidence="1">The sequence shown here is derived from an EMBL/GenBank/DDBJ whole genome shotgun (WGS) entry which is preliminary data.</text>
</comment>
<gene>
    <name evidence="1" type="ORF">PSYPI_03152</name>
</gene>